<comment type="similarity">
    <text evidence="1">Belongs to the glycosyl hydrolase 16 family.</text>
</comment>
<dbReference type="PANTHER" id="PTHR10963:SF55">
    <property type="entry name" value="GLYCOSIDE HYDROLASE FAMILY 16 PROTEIN"/>
    <property type="match status" value="1"/>
</dbReference>
<feature type="domain" description="GH16" evidence="2">
    <location>
        <begin position="38"/>
        <end position="334"/>
    </location>
</feature>
<reference evidence="3" key="1">
    <citation type="submission" date="2024-07" db="EMBL/GenBank/DDBJ databases">
        <title>Genome Analysis of a Potential Novel Vibrio Species Secreting pH- and Thermo-stable Alginate Lyase and its Application in Producing Alginate Oligosaccharides.</title>
        <authorList>
            <person name="Huang H."/>
            <person name="Bao K."/>
        </authorList>
    </citation>
    <scope>NUCLEOTIDE SEQUENCE</scope>
    <source>
        <strain evidence="3">HB236076</strain>
        <plasmid evidence="3">p-HB236076</plasmid>
    </source>
</reference>
<dbReference type="InterPro" id="IPR000757">
    <property type="entry name" value="Beta-glucanase-like"/>
</dbReference>
<organism evidence="3">
    <name type="scientific">Vibrio sp. HB236076</name>
    <dbReference type="NCBI Taxonomy" id="3232307"/>
    <lineage>
        <taxon>Bacteria</taxon>
        <taxon>Pseudomonadati</taxon>
        <taxon>Pseudomonadota</taxon>
        <taxon>Gammaproteobacteria</taxon>
        <taxon>Vibrionales</taxon>
        <taxon>Vibrionaceae</taxon>
        <taxon>Vibrio</taxon>
    </lineage>
</organism>
<proteinExistence type="inferred from homology"/>
<dbReference type="EMBL" id="CP162602">
    <property type="protein sequence ID" value="XDK26438.1"/>
    <property type="molecule type" value="Genomic_DNA"/>
</dbReference>
<evidence type="ECO:0000259" key="2">
    <source>
        <dbReference type="PROSITE" id="PS51762"/>
    </source>
</evidence>
<dbReference type="GO" id="GO:0004553">
    <property type="term" value="F:hydrolase activity, hydrolyzing O-glycosyl compounds"/>
    <property type="evidence" value="ECO:0007669"/>
    <property type="project" value="InterPro"/>
</dbReference>
<dbReference type="Gene3D" id="2.60.120.430">
    <property type="entry name" value="Galactose-binding lectin"/>
    <property type="match status" value="1"/>
</dbReference>
<dbReference type="PANTHER" id="PTHR10963">
    <property type="entry name" value="GLYCOSYL HYDROLASE-RELATED"/>
    <property type="match status" value="1"/>
</dbReference>
<dbReference type="InterPro" id="IPR050546">
    <property type="entry name" value="Glycosyl_Hydrlase_16"/>
</dbReference>
<dbReference type="InterPro" id="IPR013320">
    <property type="entry name" value="ConA-like_dom_sf"/>
</dbReference>
<protein>
    <submittedName>
        <fullName evidence="3">Glycoside hydrolase family 16 protein</fullName>
    </submittedName>
</protein>
<dbReference type="PROSITE" id="PS51257">
    <property type="entry name" value="PROKAR_LIPOPROTEIN"/>
    <property type="match status" value="1"/>
</dbReference>
<dbReference type="PROSITE" id="PS51762">
    <property type="entry name" value="GH16_2"/>
    <property type="match status" value="1"/>
</dbReference>
<dbReference type="SUPFAM" id="SSF49899">
    <property type="entry name" value="Concanavalin A-like lectins/glucanases"/>
    <property type="match status" value="1"/>
</dbReference>
<dbReference type="CDD" id="cd08023">
    <property type="entry name" value="GH16_laminarinase_like"/>
    <property type="match status" value="1"/>
</dbReference>
<gene>
    <name evidence="3" type="ORF">AB0763_15435</name>
</gene>
<name>A0AB39HKN8_9VIBR</name>
<dbReference type="GO" id="GO:0005975">
    <property type="term" value="P:carbohydrate metabolic process"/>
    <property type="evidence" value="ECO:0007669"/>
    <property type="project" value="InterPro"/>
</dbReference>
<evidence type="ECO:0000256" key="1">
    <source>
        <dbReference type="ARBA" id="ARBA00006865"/>
    </source>
</evidence>
<dbReference type="AlphaFoldDB" id="A0AB39HKN8"/>
<accession>A0AB39HKN8</accession>
<dbReference type="Pfam" id="PF00722">
    <property type="entry name" value="Glyco_hydro_16"/>
    <property type="match status" value="1"/>
</dbReference>
<evidence type="ECO:0000313" key="3">
    <source>
        <dbReference type="EMBL" id="XDK26438.1"/>
    </source>
</evidence>
<dbReference type="Gene3D" id="2.60.120.200">
    <property type="match status" value="1"/>
</dbReference>
<keyword evidence="3" id="KW-0614">Plasmid</keyword>
<keyword evidence="3" id="KW-0378">Hydrolase</keyword>
<dbReference type="KEGG" id="vih:AB0763_15435"/>
<geneLocation type="plasmid" evidence="3">
    <name>p-HB236076</name>
</geneLocation>
<sequence>MHKYIPFVGVISCAGMIVGCADSTPQTVQNSPVVTSVTNQQQVPTQKGKWSLVWHDEFNGSKVDESKWQFEENCWGGGNDEQQCYVKNDQNAFVDQGVLTLRAIKQQTTGPATPQDWNESSATKTLPYSSARLRTKDRADWQYGRFEVRAKMPQGQGTWPAVWMLPSDFVYGGWAASGEIDIVEAVNLHTTYQDEAGNIRPENRVHGTLHYGKNWPNNVSSGTEYTFGNDEINPADDFHTYAIEWEKGEIRWYVDEVHYATQTQAGWWTQYQNDQQQWVSGPDDAPFNQKFHLLLNLAIGGSWAGETNDKGIDPNLERAEMQIDYVRVYQCSANTKTGQGCSSPVNPDAIQNTGTTEPPLTSAQVMVGTDKLEVLTPLGIADGMALSGWDNQSNDQRQWHDGELDIHIINQGNAYIGASNGTLDLSGFSQGKLVIEMAIVNNDADGLAIKLDSGWPNVAQIDIDNNQLASLDQWKRYEFPIASFKSHTKGFDLASIVNAVVFEPINGRDMKLKVRSISLEK</sequence>
<dbReference type="RefSeq" id="WP_306099329.1">
    <property type="nucleotide sequence ID" value="NZ_CP162602.1"/>
</dbReference>